<comment type="caution">
    <text evidence="17">The sequence shown here is derived from an EMBL/GenBank/DDBJ whole genome shotgun (WGS) entry which is preliminary data.</text>
</comment>
<dbReference type="CDD" id="cd24015">
    <property type="entry name" value="ASKHA_NBD_PanK-III"/>
    <property type="match status" value="1"/>
</dbReference>
<dbReference type="RefSeq" id="WP_184254257.1">
    <property type="nucleotide sequence ID" value="NZ_JACHIO010000005.1"/>
</dbReference>
<evidence type="ECO:0000256" key="4">
    <source>
        <dbReference type="ARBA" id="ARBA00005225"/>
    </source>
</evidence>
<keyword evidence="13 16" id="KW-0173">Coenzyme A biosynthesis</keyword>
<evidence type="ECO:0000256" key="3">
    <source>
        <dbReference type="ARBA" id="ARBA00004496"/>
    </source>
</evidence>
<evidence type="ECO:0000256" key="13">
    <source>
        <dbReference type="ARBA" id="ARBA00022993"/>
    </source>
</evidence>
<dbReference type="GO" id="GO:0015937">
    <property type="term" value="P:coenzyme A biosynthetic process"/>
    <property type="evidence" value="ECO:0007669"/>
    <property type="project" value="UniProtKB-UniRule"/>
</dbReference>
<feature type="binding site" evidence="16">
    <location>
        <begin position="6"/>
        <end position="13"/>
    </location>
    <ligand>
        <name>ATP</name>
        <dbReference type="ChEBI" id="CHEBI:30616"/>
    </ligand>
</feature>
<evidence type="ECO:0000256" key="15">
    <source>
        <dbReference type="ARBA" id="ARBA00040883"/>
    </source>
</evidence>
<keyword evidence="7 16" id="KW-0963">Cytoplasm</keyword>
<comment type="caution">
    <text evidence="16">Lacks conserved residue(s) required for the propagation of feature annotation.</text>
</comment>
<evidence type="ECO:0000256" key="8">
    <source>
        <dbReference type="ARBA" id="ARBA00022679"/>
    </source>
</evidence>
<keyword evidence="16" id="KW-0479">Metal-binding</keyword>
<gene>
    <name evidence="16" type="primary">coaX</name>
    <name evidence="17" type="ORF">HDF15_001593</name>
</gene>
<evidence type="ECO:0000256" key="14">
    <source>
        <dbReference type="ARBA" id="ARBA00038036"/>
    </source>
</evidence>
<comment type="pathway">
    <text evidence="4 16">Cofactor biosynthesis; coenzyme A biosynthesis; CoA from (R)-pantothenate: step 1/5.</text>
</comment>
<feature type="binding site" evidence="16">
    <location>
        <position position="134"/>
    </location>
    <ligand>
        <name>K(+)</name>
        <dbReference type="ChEBI" id="CHEBI:29103"/>
    </ligand>
</feature>
<dbReference type="NCBIfam" id="NF009848">
    <property type="entry name" value="PRK13318.1-6"/>
    <property type="match status" value="1"/>
</dbReference>
<dbReference type="InterPro" id="IPR043129">
    <property type="entry name" value="ATPase_NBD"/>
</dbReference>
<comment type="similarity">
    <text evidence="14 16">Belongs to the type III pantothenate kinase family.</text>
</comment>
<evidence type="ECO:0000256" key="1">
    <source>
        <dbReference type="ARBA" id="ARBA00001206"/>
    </source>
</evidence>
<proteinExistence type="inferred from homology"/>
<dbReference type="GO" id="GO:0004594">
    <property type="term" value="F:pantothenate kinase activity"/>
    <property type="evidence" value="ECO:0007669"/>
    <property type="project" value="UniProtKB-UniRule"/>
</dbReference>
<reference evidence="17 18" key="1">
    <citation type="submission" date="2020-08" db="EMBL/GenBank/DDBJ databases">
        <title>Genomic Encyclopedia of Type Strains, Phase IV (KMG-V): Genome sequencing to study the core and pangenomes of soil and plant-associated prokaryotes.</title>
        <authorList>
            <person name="Whitman W."/>
        </authorList>
    </citation>
    <scope>NUCLEOTIDE SEQUENCE [LARGE SCALE GENOMIC DNA]</scope>
    <source>
        <strain evidence="17 18">X5P3</strain>
    </source>
</reference>
<feature type="binding site" evidence="16">
    <location>
        <position position="189"/>
    </location>
    <ligand>
        <name>substrate</name>
    </ligand>
</feature>
<evidence type="ECO:0000313" key="17">
    <source>
        <dbReference type="EMBL" id="MBB5063253.1"/>
    </source>
</evidence>
<evidence type="ECO:0000256" key="10">
    <source>
        <dbReference type="ARBA" id="ARBA00022777"/>
    </source>
</evidence>
<keyword evidence="9 16" id="KW-0547">Nucleotide-binding</keyword>
<dbReference type="PANTHER" id="PTHR34265:SF1">
    <property type="entry name" value="TYPE III PANTOTHENATE KINASE"/>
    <property type="match status" value="1"/>
</dbReference>
<evidence type="ECO:0000256" key="2">
    <source>
        <dbReference type="ARBA" id="ARBA00001958"/>
    </source>
</evidence>
<keyword evidence="10 16" id="KW-0418">Kinase</keyword>
<keyword evidence="12 16" id="KW-0630">Potassium</keyword>
<dbReference type="NCBIfam" id="TIGR00671">
    <property type="entry name" value="baf"/>
    <property type="match status" value="1"/>
</dbReference>
<feature type="binding site" evidence="16">
    <location>
        <begin position="112"/>
        <end position="115"/>
    </location>
    <ligand>
        <name>substrate</name>
    </ligand>
</feature>
<feature type="active site" description="Proton acceptor" evidence="16">
    <location>
        <position position="114"/>
    </location>
</feature>
<evidence type="ECO:0000256" key="5">
    <source>
        <dbReference type="ARBA" id="ARBA00011738"/>
    </source>
</evidence>
<dbReference type="GO" id="GO:0005524">
    <property type="term" value="F:ATP binding"/>
    <property type="evidence" value="ECO:0007669"/>
    <property type="project" value="UniProtKB-UniRule"/>
</dbReference>
<evidence type="ECO:0000256" key="12">
    <source>
        <dbReference type="ARBA" id="ARBA00022958"/>
    </source>
</evidence>
<dbReference type="PANTHER" id="PTHR34265">
    <property type="entry name" value="TYPE III PANTOTHENATE KINASE"/>
    <property type="match status" value="1"/>
</dbReference>
<dbReference type="SUPFAM" id="SSF53067">
    <property type="entry name" value="Actin-like ATPase domain"/>
    <property type="match status" value="2"/>
</dbReference>
<feature type="binding site" evidence="16">
    <location>
        <position position="137"/>
    </location>
    <ligand>
        <name>ATP</name>
        <dbReference type="ChEBI" id="CHEBI:30616"/>
    </ligand>
</feature>
<keyword evidence="8 16" id="KW-0808">Transferase</keyword>
<dbReference type="GO" id="GO:0046872">
    <property type="term" value="F:metal ion binding"/>
    <property type="evidence" value="ECO:0007669"/>
    <property type="project" value="UniProtKB-KW"/>
</dbReference>
<comment type="cofactor">
    <cofactor evidence="16">
        <name>NH4(+)</name>
        <dbReference type="ChEBI" id="CHEBI:28938"/>
    </cofactor>
    <cofactor evidence="16">
        <name>K(+)</name>
        <dbReference type="ChEBI" id="CHEBI:29103"/>
    </cofactor>
    <text evidence="16">A monovalent cation. Ammonium or potassium.</text>
</comment>
<dbReference type="GO" id="GO:0005737">
    <property type="term" value="C:cytoplasm"/>
    <property type="evidence" value="ECO:0007669"/>
    <property type="project" value="UniProtKB-SubCell"/>
</dbReference>
<comment type="subunit">
    <text evidence="5 16">Homodimer.</text>
</comment>
<comment type="catalytic activity">
    <reaction evidence="1 16">
        <text>(R)-pantothenate + ATP = (R)-4'-phosphopantothenate + ADP + H(+)</text>
        <dbReference type="Rhea" id="RHEA:16373"/>
        <dbReference type="ChEBI" id="CHEBI:10986"/>
        <dbReference type="ChEBI" id="CHEBI:15378"/>
        <dbReference type="ChEBI" id="CHEBI:29032"/>
        <dbReference type="ChEBI" id="CHEBI:30616"/>
        <dbReference type="ChEBI" id="CHEBI:456216"/>
        <dbReference type="EC" id="2.7.1.33"/>
    </reaction>
</comment>
<dbReference type="Proteomes" id="UP000584867">
    <property type="component" value="Unassembled WGS sequence"/>
</dbReference>
<dbReference type="Gene3D" id="3.30.420.40">
    <property type="match status" value="2"/>
</dbReference>
<keyword evidence="11 16" id="KW-0067">ATP-binding</keyword>
<comment type="subcellular location">
    <subcellularLocation>
        <location evidence="3 16">Cytoplasm</location>
    </subcellularLocation>
</comment>
<evidence type="ECO:0000256" key="16">
    <source>
        <dbReference type="HAMAP-Rule" id="MF_01274"/>
    </source>
</evidence>
<protein>
    <recommendedName>
        <fullName evidence="15 16">Type III pantothenate kinase</fullName>
        <ecNumber evidence="6 16">2.7.1.33</ecNumber>
    </recommendedName>
    <alternativeName>
        <fullName evidence="16">PanK-III</fullName>
    </alternativeName>
    <alternativeName>
        <fullName evidence="16">Pantothenic acid kinase</fullName>
    </alternativeName>
</protein>
<evidence type="ECO:0000256" key="6">
    <source>
        <dbReference type="ARBA" id="ARBA00012102"/>
    </source>
</evidence>
<comment type="cofactor">
    <cofactor evidence="2">
        <name>K(+)</name>
        <dbReference type="ChEBI" id="CHEBI:29103"/>
    </cofactor>
</comment>
<evidence type="ECO:0000256" key="11">
    <source>
        <dbReference type="ARBA" id="ARBA00022840"/>
    </source>
</evidence>
<name>A0A7W7ZP77_9BACT</name>
<dbReference type="UniPathway" id="UPA00241">
    <property type="reaction ID" value="UER00352"/>
</dbReference>
<dbReference type="EMBL" id="JACHIO010000005">
    <property type="protein sequence ID" value="MBB5063253.1"/>
    <property type="molecule type" value="Genomic_DNA"/>
</dbReference>
<dbReference type="AlphaFoldDB" id="A0A7W7ZP77"/>
<dbReference type="NCBIfam" id="NF009855">
    <property type="entry name" value="PRK13321.1"/>
    <property type="match status" value="1"/>
</dbReference>
<evidence type="ECO:0000256" key="7">
    <source>
        <dbReference type="ARBA" id="ARBA00022490"/>
    </source>
</evidence>
<accession>A0A7W7ZP77</accession>
<evidence type="ECO:0000256" key="9">
    <source>
        <dbReference type="ARBA" id="ARBA00022741"/>
    </source>
</evidence>
<sequence>MLLALDIGNSNTVVGLFRLSEGEPHELVADWRITTPYKQTADELGVLLQTLFSMRGLKPDVVTGIAISSVVPPLDSSLRLVCEMYFHIKPLFIEPGVKTGLPILTDNPNEVGADRVVNCVAAYELLGGPTIVIDMGTATTFDVVSKKGEFLGGAIAPGLGISAEALFSRAARLTRVEIKKPAKIIGTSTTDNIQIGLYYGYIGLVDGILERFIAELGPETKTIATGGLAKLIAGGSKYIGAVDEMLTLNGLRLIWERNQERHRRR</sequence>
<dbReference type="Pfam" id="PF03309">
    <property type="entry name" value="Pan_kinase"/>
    <property type="match status" value="1"/>
</dbReference>
<evidence type="ECO:0000313" key="18">
    <source>
        <dbReference type="Proteomes" id="UP000584867"/>
    </source>
</evidence>
<organism evidence="17 18">
    <name type="scientific">Granulicella mallensis</name>
    <dbReference type="NCBI Taxonomy" id="940614"/>
    <lineage>
        <taxon>Bacteria</taxon>
        <taxon>Pseudomonadati</taxon>
        <taxon>Acidobacteriota</taxon>
        <taxon>Terriglobia</taxon>
        <taxon>Terriglobales</taxon>
        <taxon>Acidobacteriaceae</taxon>
        <taxon>Granulicella</taxon>
    </lineage>
</organism>
<dbReference type="InterPro" id="IPR004619">
    <property type="entry name" value="Type_III_PanK"/>
</dbReference>
<dbReference type="HAMAP" id="MF_01274">
    <property type="entry name" value="Pantothen_kinase_3"/>
    <property type="match status" value="1"/>
</dbReference>
<dbReference type="EC" id="2.7.1.33" evidence="6 16"/>
<comment type="function">
    <text evidence="16">Catalyzes the phosphorylation of pantothenate (Pan), the first step in CoA biosynthesis.</text>
</comment>